<evidence type="ECO:0000313" key="1">
    <source>
        <dbReference type="EMBL" id="NIR76597.1"/>
    </source>
</evidence>
<comment type="caution">
    <text evidence="1">The sequence shown here is derived from an EMBL/GenBank/DDBJ whole genome shotgun (WGS) entry which is preliminary data.</text>
</comment>
<gene>
    <name evidence="1" type="ORF">GWO12_16065</name>
</gene>
<protein>
    <submittedName>
        <fullName evidence="1">Uncharacterized protein</fullName>
    </submittedName>
</protein>
<dbReference type="EMBL" id="JAACAK010000133">
    <property type="protein sequence ID" value="NIR76597.1"/>
    <property type="molecule type" value="Genomic_DNA"/>
</dbReference>
<feature type="non-terminal residue" evidence="1">
    <location>
        <position position="130"/>
    </location>
</feature>
<dbReference type="Proteomes" id="UP000702544">
    <property type="component" value="Unassembled WGS sequence"/>
</dbReference>
<accession>A0AAE4ZBY5</accession>
<name>A0AAE4ZBY5_9BACT</name>
<dbReference type="AlphaFoldDB" id="A0AAE4ZBY5"/>
<sequence length="130" mass="14342">MQGLVTCYNCHFESEVNEGVKRARGQITSWMFLVNREGKVHPANFQSVKYGNSTFTALAPFYAHTIDRNAVSACTDCHGNSNVSALTSGDSSLWIAQFDGASNVIPASGIIPVPTWYDTKFMMDFLDYDS</sequence>
<dbReference type="InterPro" id="IPR036280">
    <property type="entry name" value="Multihaem_cyt_sf"/>
</dbReference>
<reference evidence="1 2" key="1">
    <citation type="submission" date="2020-01" db="EMBL/GenBank/DDBJ databases">
        <title>Genomes assembled from Gulf of Kutch pelagic sediment metagenomes.</title>
        <authorList>
            <person name="Chandrashekar M."/>
            <person name="Mahajan M.S."/>
            <person name="Dave K.J."/>
            <person name="Vatsa P."/>
            <person name="Nathani N.M."/>
        </authorList>
    </citation>
    <scope>NUCLEOTIDE SEQUENCE [LARGE SCALE GENOMIC DNA]</scope>
    <source>
        <strain evidence="1">KS3-K002</strain>
    </source>
</reference>
<evidence type="ECO:0000313" key="2">
    <source>
        <dbReference type="Proteomes" id="UP000702544"/>
    </source>
</evidence>
<dbReference type="SUPFAM" id="SSF48695">
    <property type="entry name" value="Multiheme cytochromes"/>
    <property type="match status" value="1"/>
</dbReference>
<proteinExistence type="predicted"/>
<organism evidence="1 2">
    <name type="scientific">Candidatus Kutchimonas denitrificans</name>
    <dbReference type="NCBI Taxonomy" id="3056748"/>
    <lineage>
        <taxon>Bacteria</taxon>
        <taxon>Pseudomonadati</taxon>
        <taxon>Gemmatimonadota</taxon>
        <taxon>Gemmatimonadia</taxon>
        <taxon>Candidatus Palauibacterales</taxon>
        <taxon>Candidatus Palauibacteraceae</taxon>
        <taxon>Candidatus Kutchimonas</taxon>
    </lineage>
</organism>